<evidence type="ECO:0000313" key="1">
    <source>
        <dbReference type="EMBL" id="JAH56447.1"/>
    </source>
</evidence>
<reference evidence="1" key="1">
    <citation type="submission" date="2014-11" db="EMBL/GenBank/DDBJ databases">
        <authorList>
            <person name="Amaro Gonzalez C."/>
        </authorList>
    </citation>
    <scope>NUCLEOTIDE SEQUENCE</scope>
</reference>
<name>A0A0E9TSL2_ANGAN</name>
<sequence>MSFIILYTPILLSSALNQKVYS</sequence>
<dbReference type="AlphaFoldDB" id="A0A0E9TSL2"/>
<dbReference type="EMBL" id="GBXM01052130">
    <property type="protein sequence ID" value="JAH56447.1"/>
    <property type="molecule type" value="Transcribed_RNA"/>
</dbReference>
<accession>A0A0E9TSL2</accession>
<proteinExistence type="predicted"/>
<reference evidence="1" key="2">
    <citation type="journal article" date="2015" name="Fish Shellfish Immunol.">
        <title>Early steps in the European eel (Anguilla anguilla)-Vibrio vulnificus interaction in the gills: Role of the RtxA13 toxin.</title>
        <authorList>
            <person name="Callol A."/>
            <person name="Pajuelo D."/>
            <person name="Ebbesson L."/>
            <person name="Teles M."/>
            <person name="MacKenzie S."/>
            <person name="Amaro C."/>
        </authorList>
    </citation>
    <scope>NUCLEOTIDE SEQUENCE</scope>
</reference>
<organism evidence="1">
    <name type="scientific">Anguilla anguilla</name>
    <name type="common">European freshwater eel</name>
    <name type="synonym">Muraena anguilla</name>
    <dbReference type="NCBI Taxonomy" id="7936"/>
    <lineage>
        <taxon>Eukaryota</taxon>
        <taxon>Metazoa</taxon>
        <taxon>Chordata</taxon>
        <taxon>Craniata</taxon>
        <taxon>Vertebrata</taxon>
        <taxon>Euteleostomi</taxon>
        <taxon>Actinopterygii</taxon>
        <taxon>Neopterygii</taxon>
        <taxon>Teleostei</taxon>
        <taxon>Anguilliformes</taxon>
        <taxon>Anguillidae</taxon>
        <taxon>Anguilla</taxon>
    </lineage>
</organism>
<protein>
    <submittedName>
        <fullName evidence="1">Uncharacterized protein</fullName>
    </submittedName>
</protein>